<evidence type="ECO:0000313" key="4">
    <source>
        <dbReference type="Proteomes" id="UP001174210"/>
    </source>
</evidence>
<organism evidence="3 4">
    <name type="scientific">Leifsonia virtsii</name>
    <dbReference type="NCBI Taxonomy" id="3035915"/>
    <lineage>
        <taxon>Bacteria</taxon>
        <taxon>Bacillati</taxon>
        <taxon>Actinomycetota</taxon>
        <taxon>Actinomycetes</taxon>
        <taxon>Micrococcales</taxon>
        <taxon>Microbacteriaceae</taxon>
        <taxon>Leifsonia</taxon>
    </lineage>
</organism>
<dbReference type="InterPro" id="IPR010982">
    <property type="entry name" value="Lambda_DNA-bd_dom_sf"/>
</dbReference>
<name>A0ABT8IX92_9MICO</name>
<evidence type="ECO:0000256" key="1">
    <source>
        <dbReference type="ARBA" id="ARBA00023125"/>
    </source>
</evidence>
<dbReference type="Gene3D" id="1.10.260.40">
    <property type="entry name" value="lambda repressor-like DNA-binding domains"/>
    <property type="match status" value="1"/>
</dbReference>
<dbReference type="SUPFAM" id="SSF47413">
    <property type="entry name" value="lambda repressor-like DNA-binding domains"/>
    <property type="match status" value="1"/>
</dbReference>
<gene>
    <name evidence="3" type="ORF">P5G59_05775</name>
</gene>
<dbReference type="InterPro" id="IPR001387">
    <property type="entry name" value="Cro/C1-type_HTH"/>
</dbReference>
<comment type="caution">
    <text evidence="3">The sequence shown here is derived from an EMBL/GenBank/DDBJ whole genome shotgun (WGS) entry which is preliminary data.</text>
</comment>
<dbReference type="PANTHER" id="PTHR46797:SF1">
    <property type="entry name" value="METHYLPHOSPHONATE SYNTHASE"/>
    <property type="match status" value="1"/>
</dbReference>
<dbReference type="CDD" id="cd00093">
    <property type="entry name" value="HTH_XRE"/>
    <property type="match status" value="1"/>
</dbReference>
<dbReference type="PANTHER" id="PTHR46797">
    <property type="entry name" value="HTH-TYPE TRANSCRIPTIONAL REGULATOR"/>
    <property type="match status" value="1"/>
</dbReference>
<accession>A0ABT8IX92</accession>
<dbReference type="Proteomes" id="UP001174210">
    <property type="component" value="Unassembled WGS sequence"/>
</dbReference>
<dbReference type="EMBL" id="JAROCB010000001">
    <property type="protein sequence ID" value="MDN4596639.1"/>
    <property type="molecule type" value="Genomic_DNA"/>
</dbReference>
<proteinExistence type="predicted"/>
<keyword evidence="4" id="KW-1185">Reference proteome</keyword>
<evidence type="ECO:0000259" key="2">
    <source>
        <dbReference type="PROSITE" id="PS50943"/>
    </source>
</evidence>
<dbReference type="RefSeq" id="WP_301216867.1">
    <property type="nucleotide sequence ID" value="NZ_JAROCB010000001.1"/>
</dbReference>
<dbReference type="Pfam" id="PF01381">
    <property type="entry name" value="HTH_3"/>
    <property type="match status" value="1"/>
</dbReference>
<dbReference type="PROSITE" id="PS50943">
    <property type="entry name" value="HTH_CROC1"/>
    <property type="match status" value="1"/>
</dbReference>
<feature type="domain" description="HTH cro/C1-type" evidence="2">
    <location>
        <begin position="16"/>
        <end position="70"/>
    </location>
</feature>
<keyword evidence="1" id="KW-0238">DNA-binding</keyword>
<sequence length="104" mass="11462">MNNTAEPAAKLLGERIRHVRIQLGLSQEAIASLAAIHVTNYGKIERGNANPSLLTIVRIAAVLGTDVATLTKDITREHLPEGVRVLAAQEFLAERRRRSRRSKT</sequence>
<protein>
    <submittedName>
        <fullName evidence="3">Helix-turn-helix transcriptional regulator</fullName>
    </submittedName>
</protein>
<dbReference type="InterPro" id="IPR050807">
    <property type="entry name" value="TransReg_Diox_bact_type"/>
</dbReference>
<evidence type="ECO:0000313" key="3">
    <source>
        <dbReference type="EMBL" id="MDN4596639.1"/>
    </source>
</evidence>
<reference evidence="3" key="1">
    <citation type="submission" date="2023-03" db="EMBL/GenBank/DDBJ databases">
        <title>MT1 and MT2 Draft Genomes of Novel Species.</title>
        <authorList>
            <person name="Venkateswaran K."/>
        </authorList>
    </citation>
    <scope>NUCLEOTIDE SEQUENCE</scope>
    <source>
        <strain evidence="3">F6_8S_P_1A</strain>
    </source>
</reference>
<dbReference type="SMART" id="SM00530">
    <property type="entry name" value="HTH_XRE"/>
    <property type="match status" value="1"/>
</dbReference>